<dbReference type="AlphaFoldDB" id="A0AAV7YJX9"/>
<dbReference type="EMBL" id="JAOAOG010000229">
    <property type="protein sequence ID" value="KAJ6239217.1"/>
    <property type="molecule type" value="Genomic_DNA"/>
</dbReference>
<keyword evidence="5" id="KW-1185">Reference proteome</keyword>
<dbReference type="EMBL" id="JANTQA010000051">
    <property type="protein sequence ID" value="KAJ3430078.1"/>
    <property type="molecule type" value="Genomic_DNA"/>
</dbReference>
<evidence type="ECO:0000313" key="4">
    <source>
        <dbReference type="Proteomes" id="UP001146793"/>
    </source>
</evidence>
<reference evidence="3" key="1">
    <citation type="submission" date="2022-08" db="EMBL/GenBank/DDBJ databases">
        <title>Novel sulfate-reducing endosymbionts in the free-living metamonad Anaeramoeba.</title>
        <authorList>
            <person name="Jerlstrom-Hultqvist J."/>
            <person name="Cepicka I."/>
            <person name="Gallot-Lavallee L."/>
            <person name="Salas-Leiva D."/>
            <person name="Curtis B.A."/>
            <person name="Zahonova K."/>
            <person name="Pipaliya S."/>
            <person name="Dacks J."/>
            <person name="Roger A.J."/>
        </authorList>
    </citation>
    <scope>NUCLEOTIDE SEQUENCE</scope>
    <source>
        <strain evidence="3">Schooner1</strain>
    </source>
</reference>
<evidence type="ECO:0000313" key="3">
    <source>
        <dbReference type="EMBL" id="KAJ6239217.1"/>
    </source>
</evidence>
<organism evidence="2 4">
    <name type="scientific">Anaeramoeba flamelloides</name>
    <dbReference type="NCBI Taxonomy" id="1746091"/>
    <lineage>
        <taxon>Eukaryota</taxon>
        <taxon>Metamonada</taxon>
        <taxon>Anaeramoebidae</taxon>
        <taxon>Anaeramoeba</taxon>
    </lineage>
</organism>
<protein>
    <submittedName>
        <fullName evidence="2">Uncharacterized protein</fullName>
    </submittedName>
</protein>
<sequence>MSTQLKLDFKETTSKNSQMICSFQKEMHCKKGEAIFFLSLSNWEYRDSCAIYILQQLERLRKSNVLNQRSFQLQERLTEEGTNERKRKPKINKENKQSNGVQKGGLGKKRKTELNQNLFSIPKQLKKEQGTFTFEKLKKFLTQYPSPGWKARVWAFKLYNKTLVQGFPENLKTKEPIIFNKELFHIYVSITNKVSVKNLQRGVHAYLSKFGYHNETNHNHKFMIFKNKF</sequence>
<accession>A0AAV7YJX9</accession>
<proteinExistence type="predicted"/>
<evidence type="ECO:0000313" key="2">
    <source>
        <dbReference type="EMBL" id="KAJ3430078.1"/>
    </source>
</evidence>
<feature type="region of interest" description="Disordered" evidence="1">
    <location>
        <begin position="77"/>
        <end position="107"/>
    </location>
</feature>
<dbReference type="Proteomes" id="UP001146793">
    <property type="component" value="Unassembled WGS sequence"/>
</dbReference>
<reference evidence="2" key="2">
    <citation type="submission" date="2022-08" db="EMBL/GenBank/DDBJ databases">
        <title>Novel sulphate-reducing endosymbionts in the free-living metamonad Anaeramoeba.</title>
        <authorList>
            <person name="Jerlstrom-Hultqvist J."/>
            <person name="Cepicka I."/>
            <person name="Gallot-Lavallee L."/>
            <person name="Salas-Leiva D."/>
            <person name="Curtis B.A."/>
            <person name="Zahonova K."/>
            <person name="Pipaliya S."/>
            <person name="Dacks J."/>
            <person name="Roger A.J."/>
        </authorList>
    </citation>
    <scope>NUCLEOTIDE SEQUENCE</scope>
    <source>
        <strain evidence="2">Busselton2</strain>
    </source>
</reference>
<evidence type="ECO:0000313" key="5">
    <source>
        <dbReference type="Proteomes" id="UP001150062"/>
    </source>
</evidence>
<gene>
    <name evidence="2" type="ORF">M0812_23078</name>
    <name evidence="3" type="ORF">M0813_25429</name>
</gene>
<name>A0AAV7YJX9_9EUKA</name>
<evidence type="ECO:0000256" key="1">
    <source>
        <dbReference type="SAM" id="MobiDB-lite"/>
    </source>
</evidence>
<comment type="caution">
    <text evidence="2">The sequence shown here is derived from an EMBL/GenBank/DDBJ whole genome shotgun (WGS) entry which is preliminary data.</text>
</comment>
<dbReference type="Proteomes" id="UP001150062">
    <property type="component" value="Unassembled WGS sequence"/>
</dbReference>